<feature type="transmembrane region" description="Helical" evidence="2">
    <location>
        <begin position="262"/>
        <end position="289"/>
    </location>
</feature>
<feature type="transmembrane region" description="Helical" evidence="2">
    <location>
        <begin position="342"/>
        <end position="366"/>
    </location>
</feature>
<organism evidence="3 4">
    <name type="scientific">Achlya hypogyna</name>
    <name type="common">Oomycete</name>
    <name type="synonym">Protoachlya hypogyna</name>
    <dbReference type="NCBI Taxonomy" id="1202772"/>
    <lineage>
        <taxon>Eukaryota</taxon>
        <taxon>Sar</taxon>
        <taxon>Stramenopiles</taxon>
        <taxon>Oomycota</taxon>
        <taxon>Saprolegniomycetes</taxon>
        <taxon>Saprolegniales</taxon>
        <taxon>Achlyaceae</taxon>
        <taxon>Achlya</taxon>
    </lineage>
</organism>
<feature type="transmembrane region" description="Helical" evidence="2">
    <location>
        <begin position="419"/>
        <end position="438"/>
    </location>
</feature>
<dbReference type="NCBIfam" id="TIGR00797">
    <property type="entry name" value="matE"/>
    <property type="match status" value="1"/>
</dbReference>
<reference evidence="3 4" key="1">
    <citation type="journal article" date="2014" name="Genome Biol. Evol.">
        <title>The secreted proteins of Achlya hypogyna and Thraustotheca clavata identify the ancestral oomycete secretome and reveal gene acquisitions by horizontal gene transfer.</title>
        <authorList>
            <person name="Misner I."/>
            <person name="Blouin N."/>
            <person name="Leonard G."/>
            <person name="Richards T.A."/>
            <person name="Lane C.E."/>
        </authorList>
    </citation>
    <scope>NUCLEOTIDE SEQUENCE [LARGE SCALE GENOMIC DNA]</scope>
    <source>
        <strain evidence="3 4">ATCC 48635</strain>
    </source>
</reference>
<dbReference type="STRING" id="1202772.A0A1V9ZB14"/>
<evidence type="ECO:0000313" key="3">
    <source>
        <dbReference type="EMBL" id="OQR95183.1"/>
    </source>
</evidence>
<dbReference type="GO" id="GO:0042910">
    <property type="term" value="F:xenobiotic transmembrane transporter activity"/>
    <property type="evidence" value="ECO:0007669"/>
    <property type="project" value="InterPro"/>
</dbReference>
<keyword evidence="2" id="KW-1133">Transmembrane helix</keyword>
<dbReference type="AlphaFoldDB" id="A0A1V9ZB14"/>
<protein>
    <submittedName>
        <fullName evidence="3">Multidrug/Oligosaccharidyl-lipid/Polysaccharide (MOP) Flippase Superfamily</fullName>
    </submittedName>
</protein>
<accession>A0A1V9ZB14</accession>
<comment type="caution">
    <text evidence="3">The sequence shown here is derived from an EMBL/GenBank/DDBJ whole genome shotgun (WGS) entry which is preliminary data.</text>
</comment>
<dbReference type="PANTHER" id="PTHR11206">
    <property type="entry name" value="MULTIDRUG RESISTANCE PROTEIN"/>
    <property type="match status" value="1"/>
</dbReference>
<dbReference type="InterPro" id="IPR002528">
    <property type="entry name" value="MATE_fam"/>
</dbReference>
<keyword evidence="4" id="KW-1185">Reference proteome</keyword>
<keyword evidence="2" id="KW-0812">Transmembrane</keyword>
<sequence length="483" mass="52286">MVKLLEARASIELYDGDDGEFNPLLSPAPISKDELAHVLGLAIPLVVIQFLEYLPNTVNGMLMGHLATEHTETRVYLAAGGLSNLYYTVFAYGLVLGVCTAMDALCAQAYGKGMKEDIGFVLQTALVCAIGAFGPVVLLLAFSSVALQWMGQAPEIAAVVQTLTRWMIWELPASFLYEILKRVLQGQNIVLPIVVAILIGNVVNVAASYLLMYHTSLGYTGWALAFALTFGSAAAALVPAVRKLEHIHFGDKWQSAEIYHRLPYFISLSLNGWGMFVFEFFAIALTSFLAGDLPHANVAMSANNIFMGFRSLFSMVYLGIGTAASIRVGNALGGNLPCRAKIAAWQTVGIATVWALVTMTAMFVLGPYYTASYTTDPMINNVSRDLFWTTAPFQVSIGIWATVQGVFRGSGKPDKGVWVNFGCFFLVAVPLGHVLAASCGFGIVGLWLGVSVGFTLCAIYGLVWLYKVDWNDLVLEVDAKLHA</sequence>
<dbReference type="GO" id="GO:0016020">
    <property type="term" value="C:membrane"/>
    <property type="evidence" value="ECO:0007669"/>
    <property type="project" value="InterPro"/>
</dbReference>
<dbReference type="Proteomes" id="UP000243579">
    <property type="component" value="Unassembled WGS sequence"/>
</dbReference>
<keyword evidence="2" id="KW-0472">Membrane</keyword>
<evidence type="ECO:0000313" key="4">
    <source>
        <dbReference type="Proteomes" id="UP000243579"/>
    </source>
</evidence>
<evidence type="ECO:0000256" key="1">
    <source>
        <dbReference type="ARBA" id="ARBA00010199"/>
    </source>
</evidence>
<feature type="transmembrane region" description="Helical" evidence="2">
    <location>
        <begin position="118"/>
        <end position="150"/>
    </location>
</feature>
<dbReference type="OrthoDB" id="2126698at2759"/>
<feature type="transmembrane region" description="Helical" evidence="2">
    <location>
        <begin position="219"/>
        <end position="241"/>
    </location>
</feature>
<feature type="transmembrane region" description="Helical" evidence="2">
    <location>
        <begin position="85"/>
        <end position="106"/>
    </location>
</feature>
<feature type="transmembrane region" description="Helical" evidence="2">
    <location>
        <begin position="189"/>
        <end position="213"/>
    </location>
</feature>
<feature type="transmembrane region" description="Helical" evidence="2">
    <location>
        <begin position="386"/>
        <end position="407"/>
    </location>
</feature>
<dbReference type="GO" id="GO:0015297">
    <property type="term" value="F:antiporter activity"/>
    <property type="evidence" value="ECO:0007669"/>
    <property type="project" value="InterPro"/>
</dbReference>
<name>A0A1V9ZB14_ACHHY</name>
<dbReference type="Pfam" id="PF01554">
    <property type="entry name" value="MatE"/>
    <property type="match status" value="2"/>
</dbReference>
<comment type="similarity">
    <text evidence="1">Belongs to the multi antimicrobial extrusion (MATE) (TC 2.A.66.1) family.</text>
</comment>
<feature type="transmembrane region" description="Helical" evidence="2">
    <location>
        <begin position="309"/>
        <end position="330"/>
    </location>
</feature>
<feature type="transmembrane region" description="Helical" evidence="2">
    <location>
        <begin position="444"/>
        <end position="466"/>
    </location>
</feature>
<evidence type="ECO:0000256" key="2">
    <source>
        <dbReference type="SAM" id="Phobius"/>
    </source>
</evidence>
<dbReference type="EMBL" id="JNBR01000333">
    <property type="protein sequence ID" value="OQR95183.1"/>
    <property type="molecule type" value="Genomic_DNA"/>
</dbReference>
<proteinExistence type="inferred from homology"/>
<gene>
    <name evidence="3" type="ORF">ACHHYP_00250</name>
</gene>